<name>A0A8D8WB05_9HEMI</name>
<evidence type="ECO:0000256" key="1">
    <source>
        <dbReference type="SAM" id="Phobius"/>
    </source>
</evidence>
<reference evidence="2" key="1">
    <citation type="submission" date="2021-05" db="EMBL/GenBank/DDBJ databases">
        <authorList>
            <person name="Alioto T."/>
            <person name="Alioto T."/>
            <person name="Gomez Garrido J."/>
        </authorList>
    </citation>
    <scope>NUCLEOTIDE SEQUENCE</scope>
</reference>
<organism evidence="2">
    <name type="scientific">Cacopsylla melanoneura</name>
    <dbReference type="NCBI Taxonomy" id="428564"/>
    <lineage>
        <taxon>Eukaryota</taxon>
        <taxon>Metazoa</taxon>
        <taxon>Ecdysozoa</taxon>
        <taxon>Arthropoda</taxon>
        <taxon>Hexapoda</taxon>
        <taxon>Insecta</taxon>
        <taxon>Pterygota</taxon>
        <taxon>Neoptera</taxon>
        <taxon>Paraneoptera</taxon>
        <taxon>Hemiptera</taxon>
        <taxon>Sternorrhyncha</taxon>
        <taxon>Psylloidea</taxon>
        <taxon>Psyllidae</taxon>
        <taxon>Psyllinae</taxon>
        <taxon>Cacopsylla</taxon>
    </lineage>
</organism>
<keyword evidence="1" id="KW-0472">Membrane</keyword>
<feature type="transmembrane region" description="Helical" evidence="1">
    <location>
        <begin position="13"/>
        <end position="40"/>
    </location>
</feature>
<keyword evidence="1" id="KW-1133">Transmembrane helix</keyword>
<protein>
    <submittedName>
        <fullName evidence="2">Uncharacterized protein</fullName>
    </submittedName>
</protein>
<accession>A0A8D8WB05</accession>
<feature type="transmembrane region" description="Helical" evidence="1">
    <location>
        <begin position="52"/>
        <end position="72"/>
    </location>
</feature>
<keyword evidence="1" id="KW-0812">Transmembrane</keyword>
<dbReference type="EMBL" id="HBUF01167209">
    <property type="protein sequence ID" value="CAG6651349.1"/>
    <property type="molecule type" value="Transcribed_RNA"/>
</dbReference>
<proteinExistence type="predicted"/>
<evidence type="ECO:0000313" key="2">
    <source>
        <dbReference type="EMBL" id="CAG6651349.1"/>
    </source>
</evidence>
<feature type="transmembrane region" description="Helical" evidence="1">
    <location>
        <begin position="84"/>
        <end position="111"/>
    </location>
</feature>
<dbReference type="AlphaFoldDB" id="A0A8D8WB05"/>
<sequence length="115" mass="13479">MCACISLQLNKSIIKLTICQIICVFNFLLLFFFFNFFLVIKNTFRVKLEFGILSYPTCCSLFYPILPVLYILSYPSFCSLFHPILPVVLYFILPVVLYFILSYPVVLYIILSYLL</sequence>